<dbReference type="InterPro" id="IPR013328">
    <property type="entry name" value="6PGD_dom2"/>
</dbReference>
<evidence type="ECO:0000259" key="4">
    <source>
        <dbReference type="Pfam" id="PF00725"/>
    </source>
</evidence>
<reference evidence="7" key="1">
    <citation type="submission" date="2015-11" db="EMBL/GenBank/DDBJ databases">
        <authorList>
            <consortium name="Cross-ministerial Strategic Innovation Promotion Program (SIP) consortium"/>
            <person name="Tomihama T."/>
            <person name="Ikenaga M."/>
            <person name="Sakai M."/>
            <person name="Okubo T."/>
            <person name="Ikeda S."/>
        </authorList>
    </citation>
    <scope>NUCLEOTIDE SEQUENCE [LARGE SCALE GENOMIC DNA]</scope>
    <source>
        <strain evidence="7">S58</strain>
    </source>
</reference>
<dbReference type="GO" id="GO:0070403">
    <property type="term" value="F:NAD+ binding"/>
    <property type="evidence" value="ECO:0007669"/>
    <property type="project" value="InterPro"/>
</dbReference>
<sequence>MTPHRHVVGIVGLGTVGRALLDMLRDTGHEVIAVDSDPAALARLNGRPTADGSAPVHLAAEIAQLSRADLVIEAVSEDEAVKSEMLHRLHTLCADGTPVVTTTSSLPLPRLAVASGRPADTMGLRFLVPPGPQGPVQALRTPMTSPETAVAVDELVVRLGLTPVAVDSRCAADATALVYAYLNRAMTLYERGEVDRHDIDIAMRLGCGVPFGPLELLDRIGLDTALSVLTGLWTCTGDDSFAPAPVLTRLVSQGSLGRKSGQGFHAYDVAGPAEPRRLAGLPAAPADVRRVGVVGSGTMARGIAEVTATAGFPTVLVARDADKASQALARIGESLVRAVRRGRIAPQTKAAAMELLVGADDVDALGDCDLVIEAVAEDIDVKRALFARLGAVCRPGALLATTTSSLSVTACAEASGRPSRVLGMHFFNPAPAMRLVELVRTDATSDEAAATAQAVCERLARTAVHCRDRVGFIVNYLLFPYLGRALNLLDRHDTDIEGIDTAIERGFGHPMGPFTLLDTIGLDVSLAIQGELYKAFGEPDFMPSPVLGQLVAAGWLGRKNRKGLRAR</sequence>
<dbReference type="Proteomes" id="UP000067448">
    <property type="component" value="Unassembled WGS sequence"/>
</dbReference>
<dbReference type="GO" id="GO:0008691">
    <property type="term" value="F:3-hydroxybutyryl-CoA dehydrogenase activity"/>
    <property type="evidence" value="ECO:0007669"/>
    <property type="project" value="UniProtKB-EC"/>
</dbReference>
<reference evidence="6 7" key="2">
    <citation type="journal article" date="2016" name="Genome Announc.">
        <title>Draft Genome Sequences of Streptomyces scabiei S58, Streptomyces turgidiscabies T45, and Streptomyces acidiscabies a10, the Pathogens of Potato Common Scab, Isolated in Japan.</title>
        <authorList>
            <person name="Tomihama T."/>
            <person name="Nishi Y."/>
            <person name="Sakai M."/>
            <person name="Ikenaga M."/>
            <person name="Okubo T."/>
            <person name="Ikeda S."/>
        </authorList>
    </citation>
    <scope>NUCLEOTIDE SEQUENCE [LARGE SCALE GENOMIC DNA]</scope>
    <source>
        <strain evidence="6 7">S58</strain>
    </source>
</reference>
<proteinExistence type="inferred from homology"/>
<dbReference type="EMBL" id="BCMM01000100">
    <property type="protein sequence ID" value="GAQ68257.1"/>
    <property type="molecule type" value="Genomic_DNA"/>
</dbReference>
<dbReference type="AlphaFoldDB" id="A0A117EH61"/>
<dbReference type="EC" id="1.1.1.157" evidence="6"/>
<dbReference type="PANTHER" id="PTHR48075">
    <property type="entry name" value="3-HYDROXYACYL-COA DEHYDROGENASE FAMILY PROTEIN"/>
    <property type="match status" value="1"/>
</dbReference>
<evidence type="ECO:0000313" key="6">
    <source>
        <dbReference type="EMBL" id="GAQ68257.1"/>
    </source>
</evidence>
<dbReference type="Gene3D" id="1.10.1040.10">
    <property type="entry name" value="N-(1-d-carboxylethyl)-l-norvaline Dehydrogenase, domain 2"/>
    <property type="match status" value="2"/>
</dbReference>
<feature type="domain" description="3-hydroxyacyl-CoA dehydrogenase C-terminal" evidence="4">
    <location>
        <begin position="471"/>
        <end position="564"/>
    </location>
</feature>
<name>A0A117EH61_STRSC</name>
<gene>
    <name evidence="6" type="primary">fadB2_5</name>
    <name evidence="6" type="ORF">SsS58_08716</name>
</gene>
<feature type="domain" description="3-hydroxyacyl-CoA dehydrogenase NAD binding" evidence="5">
    <location>
        <begin position="8"/>
        <end position="167"/>
    </location>
</feature>
<dbReference type="SUPFAM" id="SSF48179">
    <property type="entry name" value="6-phosphogluconate dehydrogenase C-terminal domain-like"/>
    <property type="match status" value="2"/>
</dbReference>
<comment type="pathway">
    <text evidence="1">Lipid metabolism; butanoate metabolism.</text>
</comment>
<keyword evidence="3 6" id="KW-0560">Oxidoreductase</keyword>
<dbReference type="Pfam" id="PF00725">
    <property type="entry name" value="3HCDH"/>
    <property type="match status" value="2"/>
</dbReference>
<dbReference type="RefSeq" id="WP_063889363.1">
    <property type="nucleotide sequence ID" value="NZ_BCMM01000100.1"/>
</dbReference>
<dbReference type="InterPro" id="IPR036291">
    <property type="entry name" value="NAD(P)-bd_dom_sf"/>
</dbReference>
<dbReference type="InterPro" id="IPR006108">
    <property type="entry name" value="3HC_DH_C"/>
</dbReference>
<organism evidence="6 7">
    <name type="scientific">Streptomyces scabiei</name>
    <dbReference type="NCBI Taxonomy" id="1930"/>
    <lineage>
        <taxon>Bacteria</taxon>
        <taxon>Bacillati</taxon>
        <taxon>Actinomycetota</taxon>
        <taxon>Actinomycetes</taxon>
        <taxon>Kitasatosporales</taxon>
        <taxon>Streptomycetaceae</taxon>
        <taxon>Streptomyces</taxon>
    </lineage>
</organism>
<evidence type="ECO:0000256" key="1">
    <source>
        <dbReference type="ARBA" id="ARBA00005086"/>
    </source>
</evidence>
<dbReference type="Gene3D" id="3.40.50.720">
    <property type="entry name" value="NAD(P)-binding Rossmann-like Domain"/>
    <property type="match status" value="2"/>
</dbReference>
<accession>A0A117EH61</accession>
<dbReference type="InterPro" id="IPR008927">
    <property type="entry name" value="6-PGluconate_DH-like_C_sf"/>
</dbReference>
<dbReference type="InterPro" id="IPR006176">
    <property type="entry name" value="3-OHacyl-CoA_DH_NAD-bd"/>
</dbReference>
<dbReference type="SUPFAM" id="SSF51735">
    <property type="entry name" value="NAD(P)-binding Rossmann-fold domains"/>
    <property type="match status" value="2"/>
</dbReference>
<reference evidence="7" key="3">
    <citation type="submission" date="2016-02" db="EMBL/GenBank/DDBJ databases">
        <title>Draft genome of pathogenic Streptomyces sp. in Japan.</title>
        <authorList>
            <person name="Tomihama T."/>
            <person name="Ikenaga M."/>
            <person name="Sakai M."/>
            <person name="Okubo T."/>
            <person name="Ikeda S."/>
        </authorList>
    </citation>
    <scope>NUCLEOTIDE SEQUENCE [LARGE SCALE GENOMIC DNA]</scope>
    <source>
        <strain evidence="7">S58</strain>
    </source>
</reference>
<protein>
    <submittedName>
        <fullName evidence="6">3-hydroxybutyryl-CoA dehydrogenase</fullName>
        <ecNumber evidence="6">1.1.1.157</ecNumber>
    </submittedName>
</protein>
<dbReference type="FunFam" id="3.40.50.720:FF:000009">
    <property type="entry name" value="Fatty oxidation complex, alpha subunit"/>
    <property type="match status" value="1"/>
</dbReference>
<evidence type="ECO:0000313" key="7">
    <source>
        <dbReference type="Proteomes" id="UP000067448"/>
    </source>
</evidence>
<comment type="similarity">
    <text evidence="2">Belongs to the 3-hydroxyacyl-CoA dehydrogenase family.</text>
</comment>
<feature type="domain" description="3-hydroxyacyl-CoA dehydrogenase NAD binding" evidence="5">
    <location>
        <begin position="291"/>
        <end position="468"/>
    </location>
</feature>
<evidence type="ECO:0000259" key="5">
    <source>
        <dbReference type="Pfam" id="PF02737"/>
    </source>
</evidence>
<comment type="caution">
    <text evidence="6">The sequence shown here is derived from an EMBL/GenBank/DDBJ whole genome shotgun (WGS) entry which is preliminary data.</text>
</comment>
<dbReference type="PANTHER" id="PTHR48075:SF9">
    <property type="entry name" value="3-HYDROXYBUTYRYL-COA DEHYDROGENASE"/>
    <property type="match status" value="1"/>
</dbReference>
<dbReference type="GO" id="GO:0006635">
    <property type="term" value="P:fatty acid beta-oxidation"/>
    <property type="evidence" value="ECO:0007669"/>
    <property type="project" value="TreeGrafter"/>
</dbReference>
<evidence type="ECO:0000256" key="2">
    <source>
        <dbReference type="ARBA" id="ARBA00009463"/>
    </source>
</evidence>
<evidence type="ECO:0000256" key="3">
    <source>
        <dbReference type="ARBA" id="ARBA00023002"/>
    </source>
</evidence>
<dbReference type="Pfam" id="PF02737">
    <property type="entry name" value="3HCDH_N"/>
    <property type="match status" value="2"/>
</dbReference>
<feature type="domain" description="3-hydroxyacyl-CoA dehydrogenase C-terminal" evidence="4">
    <location>
        <begin position="176"/>
        <end position="267"/>
    </location>
</feature>